<comment type="caution">
    <text evidence="1">The sequence shown here is derived from an EMBL/GenBank/DDBJ whole genome shotgun (WGS) entry which is preliminary data.</text>
</comment>
<gene>
    <name evidence="1" type="ORF">HK12_09205</name>
</gene>
<evidence type="ECO:0000313" key="2">
    <source>
        <dbReference type="Proteomes" id="UP000194639"/>
    </source>
</evidence>
<protein>
    <recommendedName>
        <fullName evidence="3">Lipoprotein</fullName>
    </recommendedName>
</protein>
<sequence>MKRLACLTLCAALLAACGGDHKRYPNDTLACKNYRSQLTGPTPHLTVERMRAACLASRRAAQTPAAQ</sequence>
<dbReference type="EMBL" id="JOMO01000036">
    <property type="protein sequence ID" value="OUI80294.1"/>
    <property type="molecule type" value="Genomic_DNA"/>
</dbReference>
<evidence type="ECO:0000313" key="1">
    <source>
        <dbReference type="EMBL" id="OUI80294.1"/>
    </source>
</evidence>
<organism evidence="1 2">
    <name type="scientific">Acetobacter orientalis</name>
    <dbReference type="NCBI Taxonomy" id="146474"/>
    <lineage>
        <taxon>Bacteria</taxon>
        <taxon>Pseudomonadati</taxon>
        <taxon>Pseudomonadota</taxon>
        <taxon>Alphaproteobacteria</taxon>
        <taxon>Acetobacterales</taxon>
        <taxon>Acetobacteraceae</taxon>
        <taxon>Acetobacter</taxon>
    </lineage>
</organism>
<dbReference type="RefSeq" id="WP_086552779.1">
    <property type="nucleotide sequence ID" value="NZ_JOMO01000036.1"/>
</dbReference>
<dbReference type="AlphaFoldDB" id="A0A251ZZX3"/>
<accession>A0A251ZZX3</accession>
<proteinExistence type="predicted"/>
<reference evidence="1 2" key="1">
    <citation type="submission" date="2014-06" db="EMBL/GenBank/DDBJ databases">
        <authorList>
            <person name="Ju J."/>
            <person name="Zhang J."/>
        </authorList>
    </citation>
    <scope>NUCLEOTIDE SEQUENCE [LARGE SCALE GENOMIC DNA]</scope>
    <source>
        <strain evidence="1">DmW_045</strain>
    </source>
</reference>
<dbReference type="Proteomes" id="UP000194639">
    <property type="component" value="Unassembled WGS sequence"/>
</dbReference>
<name>A0A251ZZX3_9PROT</name>
<evidence type="ECO:0008006" key="3">
    <source>
        <dbReference type="Google" id="ProtNLM"/>
    </source>
</evidence>
<dbReference type="PROSITE" id="PS51257">
    <property type="entry name" value="PROKAR_LIPOPROTEIN"/>
    <property type="match status" value="1"/>
</dbReference>